<reference evidence="12 14" key="1">
    <citation type="submission" date="2018-08" db="EMBL/GenBank/DDBJ databases">
        <title>The first complete genome of Treponema rectale (CHPAT), a commensal spirochete of the bovine rectum.</title>
        <authorList>
            <person name="Staton G.J."/>
            <person name="Clegg S.R."/>
            <person name="Carter S.D."/>
            <person name="Radford A.D."/>
            <person name="Darby A."/>
            <person name="Hall N."/>
            <person name="Birtles R.J."/>
            <person name="Evans N.J."/>
        </authorList>
    </citation>
    <scope>NUCLEOTIDE SEQUENCE [LARGE SCALE GENOMIC DNA]</scope>
    <source>
        <strain evidence="12 14">CHPA</strain>
    </source>
</reference>
<evidence type="ECO:0000256" key="8">
    <source>
        <dbReference type="ARBA" id="ARBA00033408"/>
    </source>
</evidence>
<evidence type="ECO:0000256" key="2">
    <source>
        <dbReference type="ARBA" id="ARBA00009441"/>
    </source>
</evidence>
<dbReference type="EMBL" id="JACHFR010000001">
    <property type="protein sequence ID" value="MBB5217941.1"/>
    <property type="molecule type" value="Genomic_DNA"/>
</dbReference>
<dbReference type="PIRSF" id="PIRSF003128">
    <property type="entry name" value="RecN"/>
    <property type="match status" value="1"/>
</dbReference>
<dbReference type="GO" id="GO:0043590">
    <property type="term" value="C:bacterial nucleoid"/>
    <property type="evidence" value="ECO:0007669"/>
    <property type="project" value="TreeGrafter"/>
</dbReference>
<dbReference type="AlphaFoldDB" id="A0A840SES0"/>
<dbReference type="RefSeq" id="WP_184651381.1">
    <property type="nucleotide sequence ID" value="NZ_JACHFR010000001.1"/>
</dbReference>
<proteinExistence type="inferred from homology"/>
<dbReference type="CDD" id="cd03241">
    <property type="entry name" value="ABC_RecN"/>
    <property type="match status" value="2"/>
</dbReference>
<evidence type="ECO:0000256" key="6">
    <source>
        <dbReference type="ARBA" id="ARBA00022840"/>
    </source>
</evidence>
<dbReference type="InterPro" id="IPR003593">
    <property type="entry name" value="AAA+_ATPase"/>
</dbReference>
<evidence type="ECO:0000313" key="14">
    <source>
        <dbReference type="Proteomes" id="UP000593591"/>
    </source>
</evidence>
<feature type="domain" description="AAA+ ATPase" evidence="10">
    <location>
        <begin position="21"/>
        <end position="523"/>
    </location>
</feature>
<keyword evidence="4" id="KW-0547">Nucleotide-binding</keyword>
<evidence type="ECO:0000256" key="7">
    <source>
        <dbReference type="ARBA" id="ARBA00023204"/>
    </source>
</evidence>
<keyword evidence="13" id="KW-1185">Reference proteome</keyword>
<evidence type="ECO:0000313" key="12">
    <source>
        <dbReference type="EMBL" id="QOS40341.1"/>
    </source>
</evidence>
<comment type="function">
    <text evidence="1 9">May be involved in recombinational repair of damaged DNA.</text>
</comment>
<keyword evidence="5 9" id="KW-0227">DNA damage</keyword>
<dbReference type="GO" id="GO:0005524">
    <property type="term" value="F:ATP binding"/>
    <property type="evidence" value="ECO:0007669"/>
    <property type="project" value="UniProtKB-KW"/>
</dbReference>
<evidence type="ECO:0000256" key="4">
    <source>
        <dbReference type="ARBA" id="ARBA00022741"/>
    </source>
</evidence>
<dbReference type="PANTHER" id="PTHR11059:SF0">
    <property type="entry name" value="DNA REPAIR PROTEIN RECN"/>
    <property type="match status" value="1"/>
</dbReference>
<evidence type="ECO:0000256" key="5">
    <source>
        <dbReference type="ARBA" id="ARBA00022763"/>
    </source>
</evidence>
<reference evidence="11 13" key="2">
    <citation type="submission" date="2020-08" db="EMBL/GenBank/DDBJ databases">
        <title>Genomic Encyclopedia of Type Strains, Phase IV (KMG-IV): sequencing the most valuable type-strain genomes for metagenomic binning, comparative biology and taxonomic classification.</title>
        <authorList>
            <person name="Goeker M."/>
        </authorList>
    </citation>
    <scope>NUCLEOTIDE SEQUENCE [LARGE SCALE GENOMIC DNA]</scope>
    <source>
        <strain evidence="11 13">DSM 103679</strain>
    </source>
</reference>
<dbReference type="InterPro" id="IPR004604">
    <property type="entry name" value="DNA_recomb/repair_RecN"/>
</dbReference>
<dbReference type="InterPro" id="IPR003395">
    <property type="entry name" value="RecF/RecN/SMC_N"/>
</dbReference>
<evidence type="ECO:0000256" key="1">
    <source>
        <dbReference type="ARBA" id="ARBA00003618"/>
    </source>
</evidence>
<sequence>MLEELDIKNFALIDAAHVEFKKGFTVLSGETGAGKSILIGSLAFLLGGKAGLEQIRTGCHEAQVCGTFLLEEKKGSLESARDWLDSHGIEAEDGRVILRRVVRDTGKTSAWIGGVPVTKADLADFASFLVDLHGQHEQQSLMKVSEHRRYLDIYADIVPEVQAFTRLYTQLVEKRALLDSLNTNETERANKIDMLSFAISEIEDAKLKTGEDEQLAAEESRLASYEKLYSDVEEITSLLEGEDGSGILAMYKRLRGSASHASSLDSELTELNGRIENSFYEAEDIAREFRRYKNELVFDPERLTEVQDRLELINRLKKKYAGGINSTIEDINEYAEKSRAELERLTGQGNDRFSLEKEIALLEKSVYTDAKAISTKRKDAAQKMSGAVEEILYKLGMKDTRFRVSLVEKEGTLVEQKCGPYGIDNIEFLISANPGSPLLPLARIASGGELSRVMLALKTILSAADTAGTLIFDEIDTGIGGEVAVAVGEHMKKLAQGLQVLCITHLASIAVYADNQIKIKKGVEGNSTATSVFPVENEERVSEIARMLSGDSSSEESLGHARAMLQKFGGM</sequence>
<keyword evidence="6" id="KW-0067">ATP-binding</keyword>
<dbReference type="InterPro" id="IPR027417">
    <property type="entry name" value="P-loop_NTPase"/>
</dbReference>
<dbReference type="NCBIfam" id="TIGR00634">
    <property type="entry name" value="recN"/>
    <property type="match status" value="1"/>
</dbReference>
<dbReference type="Proteomes" id="UP000578697">
    <property type="component" value="Unassembled WGS sequence"/>
</dbReference>
<dbReference type="SMART" id="SM00382">
    <property type="entry name" value="AAA"/>
    <property type="match status" value="1"/>
</dbReference>
<dbReference type="PANTHER" id="PTHR11059">
    <property type="entry name" value="DNA REPAIR PROTEIN RECN"/>
    <property type="match status" value="1"/>
</dbReference>
<evidence type="ECO:0000313" key="11">
    <source>
        <dbReference type="EMBL" id="MBB5217941.1"/>
    </source>
</evidence>
<dbReference type="GO" id="GO:0006310">
    <property type="term" value="P:DNA recombination"/>
    <property type="evidence" value="ECO:0007669"/>
    <property type="project" value="InterPro"/>
</dbReference>
<dbReference type="Gene3D" id="3.40.50.300">
    <property type="entry name" value="P-loop containing nucleotide triphosphate hydrolases"/>
    <property type="match status" value="2"/>
</dbReference>
<evidence type="ECO:0000259" key="10">
    <source>
        <dbReference type="SMART" id="SM00382"/>
    </source>
</evidence>
<protein>
    <recommendedName>
        <fullName evidence="3 9">DNA repair protein RecN</fullName>
    </recommendedName>
    <alternativeName>
        <fullName evidence="8 9">Recombination protein N</fullName>
    </alternativeName>
</protein>
<dbReference type="FunFam" id="3.40.50.300:FF:000319">
    <property type="entry name" value="DNA repair protein RecN"/>
    <property type="match status" value="1"/>
</dbReference>
<dbReference type="SUPFAM" id="SSF52540">
    <property type="entry name" value="P-loop containing nucleoside triphosphate hydrolases"/>
    <property type="match status" value="1"/>
</dbReference>
<gene>
    <name evidence="12" type="primary">recN</name>
    <name evidence="12" type="ORF">DYE49_07670</name>
    <name evidence="11" type="ORF">HNP77_000285</name>
</gene>
<name>A0A840SES0_9SPIR</name>
<dbReference type="GO" id="GO:0009432">
    <property type="term" value="P:SOS response"/>
    <property type="evidence" value="ECO:0007669"/>
    <property type="project" value="TreeGrafter"/>
</dbReference>
<evidence type="ECO:0000256" key="3">
    <source>
        <dbReference type="ARBA" id="ARBA00021315"/>
    </source>
</evidence>
<dbReference type="Pfam" id="PF02463">
    <property type="entry name" value="SMC_N"/>
    <property type="match status" value="1"/>
</dbReference>
<dbReference type="KEGG" id="trc:DYE49_07670"/>
<accession>A0A840SES0</accession>
<organism evidence="11 13">
    <name type="scientific">Treponema rectale</name>
    <dbReference type="NCBI Taxonomy" id="744512"/>
    <lineage>
        <taxon>Bacteria</taxon>
        <taxon>Pseudomonadati</taxon>
        <taxon>Spirochaetota</taxon>
        <taxon>Spirochaetia</taxon>
        <taxon>Spirochaetales</taxon>
        <taxon>Treponemataceae</taxon>
        <taxon>Treponema</taxon>
    </lineage>
</organism>
<comment type="similarity">
    <text evidence="2 9">Belongs to the RecN family.</text>
</comment>
<evidence type="ECO:0000256" key="9">
    <source>
        <dbReference type="PIRNR" id="PIRNR003128"/>
    </source>
</evidence>
<dbReference type="EMBL" id="CP031517">
    <property type="protein sequence ID" value="QOS40341.1"/>
    <property type="molecule type" value="Genomic_DNA"/>
</dbReference>
<keyword evidence="7 9" id="KW-0234">DNA repair</keyword>
<dbReference type="GO" id="GO:0006281">
    <property type="term" value="P:DNA repair"/>
    <property type="evidence" value="ECO:0007669"/>
    <property type="project" value="UniProtKB-KW"/>
</dbReference>
<evidence type="ECO:0000313" key="13">
    <source>
        <dbReference type="Proteomes" id="UP000578697"/>
    </source>
</evidence>
<dbReference type="Proteomes" id="UP000593591">
    <property type="component" value="Chromosome"/>
</dbReference>